<proteinExistence type="predicted"/>
<dbReference type="InterPro" id="IPR029068">
    <property type="entry name" value="Glyas_Bleomycin-R_OHBP_Dase"/>
</dbReference>
<dbReference type="InterPro" id="IPR041581">
    <property type="entry name" value="Glyoxalase_6"/>
</dbReference>
<accession>A0A6G4X4F7</accession>
<dbReference type="Proteomes" id="UP000477722">
    <property type="component" value="Unassembled WGS sequence"/>
</dbReference>
<comment type="caution">
    <text evidence="2">The sequence shown here is derived from an EMBL/GenBank/DDBJ whole genome shotgun (WGS) entry which is preliminary data.</text>
</comment>
<dbReference type="RefSeq" id="WP_165301365.1">
    <property type="nucleotide sequence ID" value="NZ_JAAKZZ010000345.1"/>
</dbReference>
<dbReference type="EMBL" id="JAAKZZ010000345">
    <property type="protein sequence ID" value="NGO71737.1"/>
    <property type="molecule type" value="Genomic_DNA"/>
</dbReference>
<dbReference type="PANTHER" id="PTHR33993:SF14">
    <property type="entry name" value="GB|AAF24581.1"/>
    <property type="match status" value="1"/>
</dbReference>
<organism evidence="2 3">
    <name type="scientific">Streptomyces boncukensis</name>
    <dbReference type="NCBI Taxonomy" id="2711219"/>
    <lineage>
        <taxon>Bacteria</taxon>
        <taxon>Bacillati</taxon>
        <taxon>Actinomycetota</taxon>
        <taxon>Actinomycetes</taxon>
        <taxon>Kitasatosporales</taxon>
        <taxon>Streptomycetaceae</taxon>
        <taxon>Streptomyces</taxon>
    </lineage>
</organism>
<dbReference type="PROSITE" id="PS51819">
    <property type="entry name" value="VOC"/>
    <property type="match status" value="1"/>
</dbReference>
<dbReference type="SUPFAM" id="SSF54593">
    <property type="entry name" value="Glyoxalase/Bleomycin resistance protein/Dihydroxybiphenyl dioxygenase"/>
    <property type="match status" value="1"/>
</dbReference>
<dbReference type="InterPro" id="IPR052164">
    <property type="entry name" value="Anthracycline_SecMetBiosynth"/>
</dbReference>
<dbReference type="InterPro" id="IPR037523">
    <property type="entry name" value="VOC_core"/>
</dbReference>
<dbReference type="AlphaFoldDB" id="A0A6G4X4F7"/>
<dbReference type="PANTHER" id="PTHR33993">
    <property type="entry name" value="GLYOXALASE-RELATED"/>
    <property type="match status" value="1"/>
</dbReference>
<feature type="domain" description="VOC" evidence="1">
    <location>
        <begin position="10"/>
        <end position="127"/>
    </location>
</feature>
<evidence type="ECO:0000313" key="2">
    <source>
        <dbReference type="EMBL" id="NGO71737.1"/>
    </source>
</evidence>
<dbReference type="CDD" id="cd07247">
    <property type="entry name" value="SgaA_N_like"/>
    <property type="match status" value="1"/>
</dbReference>
<dbReference type="Pfam" id="PF18029">
    <property type="entry name" value="Glyoxalase_6"/>
    <property type="match status" value="1"/>
</dbReference>
<dbReference type="Gene3D" id="3.10.180.10">
    <property type="entry name" value="2,3-Dihydroxybiphenyl 1,2-Dioxygenase, domain 1"/>
    <property type="match status" value="1"/>
</dbReference>
<protein>
    <submittedName>
        <fullName evidence="2">VOC family protein</fullName>
    </submittedName>
</protein>
<keyword evidence="3" id="KW-1185">Reference proteome</keyword>
<gene>
    <name evidence="2" type="ORF">G5C65_25975</name>
</gene>
<evidence type="ECO:0000259" key="1">
    <source>
        <dbReference type="PROSITE" id="PS51819"/>
    </source>
</evidence>
<sequence length="238" mass="25304">MTTRLGSLDEFCWMDVKTADIPGTTAFFEAVLGWRSAVDESDWRRAVKLSLDGRPVGGVSDLASPVYPPGTPPHIAFYLAVDDVDARAEVATANGAHLVVPPFTAGDQGRIATLIDPVGAAFSLWQADASTGWEFPAGLTGVPHRVVLPSEQPDKARHFYRDTLGVTLECAEFAAAYGRVPQWELAVLAGDPDDLASRVRAHGAGQAVWSTGDTGEAYLRVGTEEGLTVRCVPADRAG</sequence>
<name>A0A6G4X4F7_9ACTN</name>
<evidence type="ECO:0000313" key="3">
    <source>
        <dbReference type="Proteomes" id="UP000477722"/>
    </source>
</evidence>
<reference evidence="2 3" key="1">
    <citation type="submission" date="2020-02" db="EMBL/GenBank/DDBJ databases">
        <title>Whole-genome analyses of novel actinobacteria.</title>
        <authorList>
            <person name="Sahin N."/>
            <person name="Tatar D."/>
        </authorList>
    </citation>
    <scope>NUCLEOTIDE SEQUENCE [LARGE SCALE GENOMIC DNA]</scope>
    <source>
        <strain evidence="2 3">SB3404</strain>
    </source>
</reference>